<dbReference type="GO" id="GO:0005634">
    <property type="term" value="C:nucleus"/>
    <property type="evidence" value="ECO:0007669"/>
    <property type="project" value="UniProtKB-SubCell"/>
</dbReference>
<dbReference type="SMART" id="SM00542">
    <property type="entry name" value="FYRC"/>
    <property type="match status" value="1"/>
</dbReference>
<evidence type="ECO:0000256" key="1">
    <source>
        <dbReference type="ARBA" id="ARBA00001954"/>
    </source>
</evidence>
<dbReference type="GO" id="GO:0000785">
    <property type="term" value="C:chromatin"/>
    <property type="evidence" value="ECO:0007669"/>
    <property type="project" value="TreeGrafter"/>
</dbReference>
<evidence type="ECO:0000256" key="8">
    <source>
        <dbReference type="ARBA" id="ARBA00023015"/>
    </source>
</evidence>
<dbReference type="Gene3D" id="2.60.120.650">
    <property type="entry name" value="Cupin"/>
    <property type="match status" value="1"/>
</dbReference>
<name>A0AAX6G7E4_IRIPA</name>
<comment type="cofactor">
    <cofactor evidence="1">
        <name>Fe(2+)</name>
        <dbReference type="ChEBI" id="CHEBI:29033"/>
    </cofactor>
</comment>
<keyword evidence="3" id="KW-0479">Metal-binding</keyword>
<feature type="compositionally biased region" description="Polar residues" evidence="11">
    <location>
        <begin position="756"/>
        <end position="794"/>
    </location>
</feature>
<feature type="domain" description="JmjN" evidence="12">
    <location>
        <begin position="135"/>
        <end position="176"/>
    </location>
</feature>
<reference evidence="14" key="1">
    <citation type="journal article" date="2023" name="GigaByte">
        <title>Genome assembly of the bearded iris, Iris pallida Lam.</title>
        <authorList>
            <person name="Bruccoleri R.E."/>
            <person name="Oakeley E.J."/>
            <person name="Faust A.M.E."/>
            <person name="Altorfer M."/>
            <person name="Dessus-Babus S."/>
            <person name="Burckhardt D."/>
            <person name="Oertli M."/>
            <person name="Naumann U."/>
            <person name="Petersen F."/>
            <person name="Wong J."/>
        </authorList>
    </citation>
    <scope>NUCLEOTIDE SEQUENCE</scope>
    <source>
        <strain evidence="14">GSM-AAB239-AS_SAM_17_03QT</strain>
    </source>
</reference>
<evidence type="ECO:0000256" key="6">
    <source>
        <dbReference type="ARBA" id="ARBA00023002"/>
    </source>
</evidence>
<evidence type="ECO:0000256" key="4">
    <source>
        <dbReference type="ARBA" id="ARBA00022853"/>
    </source>
</evidence>
<evidence type="ECO:0000259" key="12">
    <source>
        <dbReference type="PROSITE" id="PS51183"/>
    </source>
</evidence>
<dbReference type="PROSITE" id="PS51183">
    <property type="entry name" value="JMJN"/>
    <property type="match status" value="1"/>
</dbReference>
<dbReference type="Pfam" id="PF02373">
    <property type="entry name" value="JmjC"/>
    <property type="match status" value="1"/>
</dbReference>
<accession>A0AAX6G7E4</accession>
<dbReference type="InterPro" id="IPR003889">
    <property type="entry name" value="FYrich_C"/>
</dbReference>
<dbReference type="SMART" id="SM00558">
    <property type="entry name" value="JmjC"/>
    <property type="match status" value="1"/>
</dbReference>
<evidence type="ECO:0000313" key="14">
    <source>
        <dbReference type="EMBL" id="KAJ6824600.1"/>
    </source>
</evidence>
<evidence type="ECO:0000256" key="5">
    <source>
        <dbReference type="ARBA" id="ARBA00022964"/>
    </source>
</evidence>
<dbReference type="Pfam" id="PF05964">
    <property type="entry name" value="FYRN"/>
    <property type="match status" value="1"/>
</dbReference>
<keyword evidence="14" id="KW-0675">Receptor</keyword>
<dbReference type="InterPro" id="IPR003347">
    <property type="entry name" value="JmjC_dom"/>
</dbReference>
<feature type="compositionally biased region" description="Low complexity" evidence="11">
    <location>
        <begin position="706"/>
        <end position="716"/>
    </location>
</feature>
<evidence type="ECO:0000256" key="11">
    <source>
        <dbReference type="SAM" id="MobiDB-lite"/>
    </source>
</evidence>
<dbReference type="SMART" id="SM00545">
    <property type="entry name" value="JmjN"/>
    <property type="match status" value="1"/>
</dbReference>
<dbReference type="Pfam" id="PF05965">
    <property type="entry name" value="FYRC"/>
    <property type="match status" value="1"/>
</dbReference>
<dbReference type="Proteomes" id="UP001140949">
    <property type="component" value="Unassembled WGS sequence"/>
</dbReference>
<keyword evidence="14" id="KW-0808">Transferase</keyword>
<keyword evidence="15" id="KW-1185">Reference proteome</keyword>
<dbReference type="GO" id="GO:0016301">
    <property type="term" value="F:kinase activity"/>
    <property type="evidence" value="ECO:0007669"/>
    <property type="project" value="UniProtKB-KW"/>
</dbReference>
<evidence type="ECO:0000256" key="7">
    <source>
        <dbReference type="ARBA" id="ARBA00023004"/>
    </source>
</evidence>
<dbReference type="PROSITE" id="PS51543">
    <property type="entry name" value="FYRC"/>
    <property type="match status" value="1"/>
</dbReference>
<dbReference type="InterPro" id="IPR004198">
    <property type="entry name" value="Znf_C5HC2"/>
</dbReference>
<dbReference type="Pfam" id="PF02375">
    <property type="entry name" value="JmjN"/>
    <property type="match status" value="1"/>
</dbReference>
<dbReference type="GO" id="GO:0034647">
    <property type="term" value="F:histone H3K4me/H3K4me2/H3K4me3 demethylase activity"/>
    <property type="evidence" value="ECO:0007669"/>
    <property type="project" value="TreeGrafter"/>
</dbReference>
<dbReference type="PROSITE" id="PS51542">
    <property type="entry name" value="FYRN"/>
    <property type="match status" value="1"/>
</dbReference>
<evidence type="ECO:0000256" key="10">
    <source>
        <dbReference type="ARBA" id="ARBA00023242"/>
    </source>
</evidence>
<dbReference type="PANTHER" id="PTHR10694">
    <property type="entry name" value="LYSINE-SPECIFIC DEMETHYLASE"/>
    <property type="match status" value="1"/>
</dbReference>
<dbReference type="FunFam" id="3.30.160.360:FF:000005">
    <property type="entry name" value="Putative lysine-specific demethylase JMJ16"/>
    <property type="match status" value="1"/>
</dbReference>
<dbReference type="GO" id="GO:0046872">
    <property type="term" value="F:metal ion binding"/>
    <property type="evidence" value="ECO:0007669"/>
    <property type="project" value="UniProtKB-KW"/>
</dbReference>
<proteinExistence type="predicted"/>
<keyword evidence="14" id="KW-0418">Kinase</keyword>
<feature type="region of interest" description="Disordered" evidence="11">
    <location>
        <begin position="681"/>
        <end position="794"/>
    </location>
</feature>
<comment type="subcellular location">
    <subcellularLocation>
        <location evidence="2">Nucleus</location>
    </subcellularLocation>
</comment>
<dbReference type="Pfam" id="PF02928">
    <property type="entry name" value="zf-C5HC2"/>
    <property type="match status" value="1"/>
</dbReference>
<keyword evidence="4" id="KW-0156">Chromatin regulator</keyword>
<dbReference type="PROSITE" id="PS51184">
    <property type="entry name" value="JMJC"/>
    <property type="match status" value="1"/>
</dbReference>
<organism evidence="14 15">
    <name type="scientific">Iris pallida</name>
    <name type="common">Sweet iris</name>
    <dbReference type="NCBI Taxonomy" id="29817"/>
    <lineage>
        <taxon>Eukaryota</taxon>
        <taxon>Viridiplantae</taxon>
        <taxon>Streptophyta</taxon>
        <taxon>Embryophyta</taxon>
        <taxon>Tracheophyta</taxon>
        <taxon>Spermatophyta</taxon>
        <taxon>Magnoliopsida</taxon>
        <taxon>Liliopsida</taxon>
        <taxon>Asparagales</taxon>
        <taxon>Iridaceae</taxon>
        <taxon>Iridoideae</taxon>
        <taxon>Irideae</taxon>
        <taxon>Iris</taxon>
    </lineage>
</organism>
<keyword evidence="5" id="KW-0223">Dioxygenase</keyword>
<feature type="compositionally biased region" description="Polar residues" evidence="11">
    <location>
        <begin position="717"/>
        <end position="737"/>
    </location>
</feature>
<dbReference type="PANTHER" id="PTHR10694:SF113">
    <property type="entry name" value="PROTEIN JUMONJI"/>
    <property type="match status" value="1"/>
</dbReference>
<dbReference type="InterPro" id="IPR003349">
    <property type="entry name" value="JmjN"/>
</dbReference>
<dbReference type="AlphaFoldDB" id="A0AAX6G7E4"/>
<evidence type="ECO:0000259" key="13">
    <source>
        <dbReference type="PROSITE" id="PS51184"/>
    </source>
</evidence>
<feature type="domain" description="JmjC" evidence="13">
    <location>
        <begin position="344"/>
        <end position="510"/>
    </location>
</feature>
<dbReference type="SMART" id="SM00541">
    <property type="entry name" value="FYRN"/>
    <property type="match status" value="1"/>
</dbReference>
<evidence type="ECO:0000313" key="15">
    <source>
        <dbReference type="Proteomes" id="UP001140949"/>
    </source>
</evidence>
<comment type="caution">
    <text evidence="14">The sequence shown here is derived from an EMBL/GenBank/DDBJ whole genome shotgun (WGS) entry which is preliminary data.</text>
</comment>
<evidence type="ECO:0000256" key="3">
    <source>
        <dbReference type="ARBA" id="ARBA00022723"/>
    </source>
</evidence>
<dbReference type="SUPFAM" id="SSF51197">
    <property type="entry name" value="Clavaminate synthase-like"/>
    <property type="match status" value="1"/>
</dbReference>
<keyword evidence="8" id="KW-0805">Transcription regulation</keyword>
<protein>
    <submittedName>
        <fullName evidence="14">Receptor-like serine/threonine-protein kinase</fullName>
    </submittedName>
</protein>
<reference evidence="14" key="2">
    <citation type="submission" date="2023-04" db="EMBL/GenBank/DDBJ databases">
        <authorList>
            <person name="Bruccoleri R.E."/>
            <person name="Oakeley E.J."/>
            <person name="Faust A.-M."/>
            <person name="Dessus-Babus S."/>
            <person name="Altorfer M."/>
            <person name="Burckhardt D."/>
            <person name="Oertli M."/>
            <person name="Naumann U."/>
            <person name="Petersen F."/>
            <person name="Wong J."/>
        </authorList>
    </citation>
    <scope>NUCLEOTIDE SEQUENCE</scope>
    <source>
        <strain evidence="14">GSM-AAB239-AS_SAM_17_03QT</strain>
        <tissue evidence="14">Leaf</tissue>
    </source>
</reference>
<keyword evidence="6" id="KW-0560">Oxidoreductase</keyword>
<evidence type="ECO:0000256" key="2">
    <source>
        <dbReference type="ARBA" id="ARBA00004123"/>
    </source>
</evidence>
<dbReference type="EMBL" id="JANAVB010021997">
    <property type="protein sequence ID" value="KAJ6824600.1"/>
    <property type="molecule type" value="Genomic_DNA"/>
</dbReference>
<keyword evidence="9" id="KW-0804">Transcription</keyword>
<dbReference type="Gene3D" id="3.30.160.360">
    <property type="match status" value="1"/>
</dbReference>
<gene>
    <name evidence="14" type="ORF">M6B38_382235</name>
</gene>
<sequence length="1245" mass="139189">MGTKCIGAQIKDDPDGIPSVPPGFESLVRFTLQRVEENALAAASTDGAIQTQIVTGCSTSEEGKLKKSLRHRPWVNYSQFDNSSEEESDSELIKDAPKKILPKGVIRGCAECGNCQKVTAKWRPEDARRPVLDEAPVFYPTEEEFKDTLKYIASIRQRAEPYGICRIVPPSSWSPPCPLKEKGVWEKSKFPTRIQKVHKLQNRESINKIYKNQRIVGRKRQKLMTTEAECKNITENIGKTNMLGYKYAERFGFEPGPNFTLDSFQKYADDFKEQYFQRKDMGKSLMSAQWEPLPENIEGEYWRIVEHPTEEIEVLYGADLETGDFGSGFPKTSTVEAGSNLDDQYVKSGWNLNNFPRLQGSVLSFESGDISGVLVPWLYVGMCFSSFCWHVEDHHLYSMNYLHWGAPKMWYGIPGTHALKLESAMKKHLADLFEEQPDLLHNLVTQFSPSMLKLEGVPVYRCLQRTGEFVLTFPRAYHSGFNCGFNCAEAVNVAPVDWLPHGQTAVELYREQARKISISHDKLLLGAAREAVRAQWNISFMGKSSLENLRWKDACGVDGTLAKSLKARVEVERMRRELLCSVQSRKMDVGFDANCERECVVCHYDLHLSAAGCPCSPDKFACLTHAKQLCSCAWSSRFFFFRYDINELNTLVDALGGKLRAIHRWGLSDLGLRLSSSLKKEKTTDPKLPLNRTTSSEATKPKDKGQSSQSIASSAARNYTSLQETKTSVEQSSSFGISNEKDKISPTVDSEEPCLQGNSSSKTVLGNSSAKTGGSQSLTLGGFTSSQQNQTVSSHLVPESMHLSSPSNIICDKDKNISARGGDVILLTDDKYEELKALHLIEVKEESNVKKSETLTRLNCNDNITTCNAQKDIVLVRPETNASVISGSDKISQHVMEQSDNISTTASLEIKDQGEEGPSTPSSQLLVSVVKKPFHRENSISTPIAKQISKFLAHKEESTTGITNSGGHLQQPELVVSAKINNDGKVEPYSAPKQAHVGELVTVGPSCLPSSIDRQNRMQKGPRVAKVLRKVNWTVEPLDYGVILSGKLWSTSQAIFPKGYKSRVRYFSILDPSQMCYYICEVLAAGGLLGPLFMVTVEQCPSEVFIQVSATKCWNMVRDRVNNEIKRHQNLGRPNLPLQPPRSLDGLEMFGLTSPTIMKAIEAMDRYHDCTEYWSSRPQTPAEIRPTTAVRGDQLDRAVVALRGLIKKGSQEELQELHRVLSSDQPNARRRLLDLLNEEIERCPR</sequence>
<dbReference type="GO" id="GO:0045814">
    <property type="term" value="P:negative regulation of gene expression, epigenetic"/>
    <property type="evidence" value="ECO:0007669"/>
    <property type="project" value="UniProtKB-ARBA"/>
</dbReference>
<keyword evidence="7" id="KW-0408">Iron</keyword>
<keyword evidence="10" id="KW-0539">Nucleus</keyword>
<dbReference type="InterPro" id="IPR003888">
    <property type="entry name" value="FYrich_N"/>
</dbReference>
<evidence type="ECO:0000256" key="9">
    <source>
        <dbReference type="ARBA" id="ARBA00023163"/>
    </source>
</evidence>